<dbReference type="FunFam" id="3.40.50.460:FF:000002">
    <property type="entry name" value="ATP-dependent 6-phosphofructokinase"/>
    <property type="match status" value="1"/>
</dbReference>
<dbReference type="EC" id="2.7.1.11" evidence="14"/>
<evidence type="ECO:0000256" key="14">
    <source>
        <dbReference type="HAMAP-Rule" id="MF_00339"/>
    </source>
</evidence>
<accession>A0A7C4Y644</accession>
<dbReference type="PIRSF" id="PIRSF000532">
    <property type="entry name" value="ATP_PFK_prok"/>
    <property type="match status" value="1"/>
</dbReference>
<dbReference type="EMBL" id="DTHV01000147">
    <property type="protein sequence ID" value="HGW60742.1"/>
    <property type="molecule type" value="Genomic_DNA"/>
</dbReference>
<dbReference type="GO" id="GO:0005945">
    <property type="term" value="C:6-phosphofructokinase complex"/>
    <property type="evidence" value="ECO:0007669"/>
    <property type="project" value="TreeGrafter"/>
</dbReference>
<keyword evidence="10 14" id="KW-0067">ATP-binding</keyword>
<feature type="binding site" evidence="14">
    <location>
        <position position="11"/>
    </location>
    <ligand>
        <name>ATP</name>
        <dbReference type="ChEBI" id="CHEBI:30616"/>
    </ligand>
</feature>
<protein>
    <recommendedName>
        <fullName evidence="14">ATP-dependent 6-phosphofructokinase</fullName>
        <shortName evidence="14">ATP-PFK</shortName>
        <shortName evidence="14">Phosphofructokinase</shortName>
        <ecNumber evidence="14">2.7.1.11</ecNumber>
    </recommendedName>
    <alternativeName>
        <fullName evidence="14">Phosphohexokinase</fullName>
    </alternativeName>
</protein>
<proteinExistence type="inferred from homology"/>
<comment type="activity regulation">
    <text evidence="14">Allosterically activated by ADP and other diphosphonucleosides, and allosterically inhibited by phosphoenolpyruvate.</text>
</comment>
<comment type="cofactor">
    <cofactor evidence="1 14">
        <name>Mg(2+)</name>
        <dbReference type="ChEBI" id="CHEBI:18420"/>
    </cofactor>
</comment>
<feature type="binding site" evidence="14">
    <location>
        <begin position="72"/>
        <end position="73"/>
    </location>
    <ligand>
        <name>ATP</name>
        <dbReference type="ChEBI" id="CHEBI:30616"/>
    </ligand>
</feature>
<evidence type="ECO:0000256" key="11">
    <source>
        <dbReference type="ARBA" id="ARBA00022842"/>
    </source>
</evidence>
<evidence type="ECO:0000256" key="6">
    <source>
        <dbReference type="ARBA" id="ARBA00022679"/>
    </source>
</evidence>
<evidence type="ECO:0000256" key="10">
    <source>
        <dbReference type="ARBA" id="ARBA00022840"/>
    </source>
</evidence>
<comment type="caution">
    <text evidence="14">Lacks conserved residue(s) required for the propagation of feature annotation.</text>
</comment>
<evidence type="ECO:0000256" key="9">
    <source>
        <dbReference type="ARBA" id="ARBA00022777"/>
    </source>
</evidence>
<gene>
    <name evidence="14" type="primary">pfkA</name>
    <name evidence="16" type="ORF">ENV82_04865</name>
</gene>
<dbReference type="InterPro" id="IPR012003">
    <property type="entry name" value="ATP_PFK_prok-type"/>
</dbReference>
<feature type="binding site" description="in other chain" evidence="14">
    <location>
        <position position="154"/>
    </location>
    <ligand>
        <name>ADP</name>
        <dbReference type="ChEBI" id="CHEBI:456216"/>
        <note>allosteric activator; ligand shared between dimeric partners</note>
    </ligand>
</feature>
<keyword evidence="5 14" id="KW-0021">Allosteric enzyme</keyword>
<dbReference type="GO" id="GO:0046872">
    <property type="term" value="F:metal ion binding"/>
    <property type="evidence" value="ECO:0007669"/>
    <property type="project" value="UniProtKB-KW"/>
</dbReference>
<comment type="caution">
    <text evidence="16">The sequence shown here is derived from an EMBL/GenBank/DDBJ whole genome shotgun (WGS) entry which is preliminary data.</text>
</comment>
<evidence type="ECO:0000313" key="16">
    <source>
        <dbReference type="EMBL" id="HGW60742.1"/>
    </source>
</evidence>
<dbReference type="Pfam" id="PF00365">
    <property type="entry name" value="PFK"/>
    <property type="match status" value="1"/>
</dbReference>
<dbReference type="GO" id="GO:0061621">
    <property type="term" value="P:canonical glycolysis"/>
    <property type="evidence" value="ECO:0007669"/>
    <property type="project" value="TreeGrafter"/>
</dbReference>
<dbReference type="InterPro" id="IPR000023">
    <property type="entry name" value="Phosphofructokinase_dom"/>
</dbReference>
<feature type="binding site" description="in other chain" evidence="14">
    <location>
        <begin position="250"/>
        <end position="253"/>
    </location>
    <ligand>
        <name>substrate</name>
        <note>ligand shared between dimeric partners</note>
    </ligand>
</feature>
<dbReference type="GO" id="GO:0048029">
    <property type="term" value="F:monosaccharide binding"/>
    <property type="evidence" value="ECO:0007669"/>
    <property type="project" value="TreeGrafter"/>
</dbReference>
<feature type="binding site" description="in other chain" evidence="14">
    <location>
        <begin position="213"/>
        <end position="215"/>
    </location>
    <ligand>
        <name>ADP</name>
        <dbReference type="ChEBI" id="CHEBI:456216"/>
        <note>allosteric activator; ligand shared between dimeric partners</note>
    </ligand>
</feature>
<evidence type="ECO:0000256" key="3">
    <source>
        <dbReference type="ARBA" id="ARBA00004679"/>
    </source>
</evidence>
<dbReference type="GO" id="GO:0030388">
    <property type="term" value="P:fructose 1,6-bisphosphate metabolic process"/>
    <property type="evidence" value="ECO:0007669"/>
    <property type="project" value="TreeGrafter"/>
</dbReference>
<dbReference type="PANTHER" id="PTHR13697:SF4">
    <property type="entry name" value="ATP-DEPENDENT 6-PHOSPHOFRUCTOKINASE"/>
    <property type="match status" value="1"/>
</dbReference>
<dbReference type="GO" id="GO:0070095">
    <property type="term" value="F:fructose-6-phosphate binding"/>
    <property type="evidence" value="ECO:0007669"/>
    <property type="project" value="TreeGrafter"/>
</dbReference>
<evidence type="ECO:0000256" key="12">
    <source>
        <dbReference type="ARBA" id="ARBA00023152"/>
    </source>
</evidence>
<comment type="subcellular location">
    <subcellularLocation>
        <location evidence="2 14">Cytoplasm</location>
    </subcellularLocation>
</comment>
<evidence type="ECO:0000256" key="2">
    <source>
        <dbReference type="ARBA" id="ARBA00004496"/>
    </source>
</evidence>
<feature type="binding site" description="in other chain" evidence="14">
    <location>
        <begin position="125"/>
        <end position="127"/>
    </location>
    <ligand>
        <name>substrate</name>
        <note>ligand shared between dimeric partners</note>
    </ligand>
</feature>
<dbReference type="PRINTS" id="PR00476">
    <property type="entry name" value="PHFRCTKINASE"/>
</dbReference>
<feature type="binding site" evidence="14">
    <location>
        <begin position="102"/>
        <end position="105"/>
    </location>
    <ligand>
        <name>ATP</name>
        <dbReference type="ChEBI" id="CHEBI:30616"/>
    </ligand>
</feature>
<dbReference type="Gene3D" id="3.40.50.460">
    <property type="entry name" value="Phosphofructokinase domain"/>
    <property type="match status" value="1"/>
</dbReference>
<dbReference type="GO" id="GO:0042802">
    <property type="term" value="F:identical protein binding"/>
    <property type="evidence" value="ECO:0007669"/>
    <property type="project" value="TreeGrafter"/>
</dbReference>
<sequence>MKRIAVLTSGGDAPGMNAAIRSVVRVGFVKGLEVIGVFEGYKGLVDKDFKQLFPRDVSGLLEEGGTFLLTSRPEEFKEDVVQFKAIENLKRERIEALIVIGGNGSQTGSLSLFKKGFPVIGVASTIDNDLWGIDYTIGFDTAVNTAIEAIDKIRDTATSHSRTFIVEVMGRDRGFLALEAGLASGADIVLVPEMKFDPLKIIENIKSGLEKKKRHHMIVTAEGAIHARDLQSVIQSYLPTLDVKYSVLGYIERGGAPTRFDRIIATFFGADAVSSLVNNDFGFVIGIHENHLVHIPLEDAVTRYKEINLELYKIIEEVSV</sequence>
<keyword evidence="9 14" id="KW-0418">Kinase</keyword>
<feature type="binding site" description="in other chain" evidence="14">
    <location>
        <position position="211"/>
    </location>
    <ligand>
        <name>ADP</name>
        <dbReference type="ChEBI" id="CHEBI:456216"/>
        <note>allosteric activator; ligand shared between dimeric partners</note>
    </ligand>
</feature>
<feature type="binding site" description="in other chain" evidence="14">
    <location>
        <position position="222"/>
    </location>
    <ligand>
        <name>substrate</name>
        <note>ligand shared between dimeric partners</note>
    </ligand>
</feature>
<keyword evidence="11 14" id="KW-0460">Magnesium</keyword>
<evidence type="ECO:0000256" key="13">
    <source>
        <dbReference type="ARBA" id="ARBA00048070"/>
    </source>
</evidence>
<feature type="binding site" evidence="14">
    <location>
        <begin position="21"/>
        <end position="25"/>
    </location>
    <ligand>
        <name>ADP</name>
        <dbReference type="ChEBI" id="CHEBI:456216"/>
        <note>allosteric activator; ligand shared between dimeric partners</note>
    </ligand>
</feature>
<dbReference type="GO" id="GO:0006002">
    <property type="term" value="P:fructose 6-phosphate metabolic process"/>
    <property type="evidence" value="ECO:0007669"/>
    <property type="project" value="InterPro"/>
</dbReference>
<feature type="binding site" description="in other chain" evidence="14">
    <location>
        <begin position="185"/>
        <end position="187"/>
    </location>
    <ligand>
        <name>ADP</name>
        <dbReference type="ChEBI" id="CHEBI:456216"/>
        <note>allosteric activator; ligand shared between dimeric partners</note>
    </ligand>
</feature>
<dbReference type="NCBIfam" id="NF002872">
    <property type="entry name" value="PRK03202.1"/>
    <property type="match status" value="1"/>
</dbReference>
<keyword evidence="12 14" id="KW-0324">Glycolysis</keyword>
<reference evidence="16" key="1">
    <citation type="journal article" date="2020" name="mSystems">
        <title>Genome- and Community-Level Interaction Insights into Carbon Utilization and Element Cycling Functions of Hydrothermarchaeota in Hydrothermal Sediment.</title>
        <authorList>
            <person name="Zhou Z."/>
            <person name="Liu Y."/>
            <person name="Xu W."/>
            <person name="Pan J."/>
            <person name="Luo Z.H."/>
            <person name="Li M."/>
        </authorList>
    </citation>
    <scope>NUCLEOTIDE SEQUENCE [LARGE SCALE GENOMIC DNA]</scope>
    <source>
        <strain evidence="16">SpSt-794</strain>
    </source>
</reference>
<comment type="subunit">
    <text evidence="14">Homotetramer.</text>
</comment>
<dbReference type="HAMAP" id="MF_00339">
    <property type="entry name" value="Phosphofructokinase_I_B1"/>
    <property type="match status" value="1"/>
</dbReference>
<dbReference type="InterPro" id="IPR012828">
    <property type="entry name" value="PFKA_ATP_prok"/>
</dbReference>
<dbReference type="UniPathway" id="UPA00109">
    <property type="reaction ID" value="UER00182"/>
</dbReference>
<keyword evidence="6 14" id="KW-0808">Transferase</keyword>
<comment type="catalytic activity">
    <reaction evidence="13 14">
        <text>beta-D-fructose 6-phosphate + ATP = beta-D-fructose 1,6-bisphosphate + ADP + H(+)</text>
        <dbReference type="Rhea" id="RHEA:16109"/>
        <dbReference type="ChEBI" id="CHEBI:15378"/>
        <dbReference type="ChEBI" id="CHEBI:30616"/>
        <dbReference type="ChEBI" id="CHEBI:32966"/>
        <dbReference type="ChEBI" id="CHEBI:57634"/>
        <dbReference type="ChEBI" id="CHEBI:456216"/>
        <dbReference type="EC" id="2.7.1.11"/>
    </reaction>
</comment>
<name>A0A7C4Y644_9BACT</name>
<dbReference type="GO" id="GO:0003872">
    <property type="term" value="F:6-phosphofructokinase activity"/>
    <property type="evidence" value="ECO:0007669"/>
    <property type="project" value="UniProtKB-UniRule"/>
</dbReference>
<evidence type="ECO:0000259" key="15">
    <source>
        <dbReference type="Pfam" id="PF00365"/>
    </source>
</evidence>
<keyword evidence="7 14" id="KW-0479">Metal-binding</keyword>
<feature type="binding site" description="in other chain" evidence="14">
    <location>
        <begin position="169"/>
        <end position="171"/>
    </location>
    <ligand>
        <name>substrate</name>
        <note>ligand shared between dimeric partners</note>
    </ligand>
</feature>
<dbReference type="InterPro" id="IPR035966">
    <property type="entry name" value="PKF_sf"/>
</dbReference>
<dbReference type="InterPro" id="IPR022953">
    <property type="entry name" value="ATP_PFK"/>
</dbReference>
<evidence type="ECO:0000256" key="5">
    <source>
        <dbReference type="ARBA" id="ARBA00022533"/>
    </source>
</evidence>
<dbReference type="AlphaFoldDB" id="A0A7C4Y644"/>
<dbReference type="Gene3D" id="3.40.50.450">
    <property type="match status" value="1"/>
</dbReference>
<feature type="active site" description="Proton acceptor" evidence="14">
    <location>
        <position position="127"/>
    </location>
</feature>
<feature type="binding site" evidence="14">
    <location>
        <position position="162"/>
    </location>
    <ligand>
        <name>substrate</name>
        <note>ligand shared between dimeric partners</note>
    </ligand>
</feature>
<keyword evidence="4 14" id="KW-0963">Cytoplasm</keyword>
<comment type="similarity">
    <text evidence="14">Belongs to the phosphofructokinase type A (PFKA) family. ATP-dependent PFK group I subfamily. Prokaryotic clade 'B1' sub-subfamily.</text>
</comment>
<evidence type="ECO:0000256" key="1">
    <source>
        <dbReference type="ARBA" id="ARBA00001946"/>
    </source>
</evidence>
<organism evidence="16">
    <name type="scientific">Caldisericum exile</name>
    <dbReference type="NCBI Taxonomy" id="693075"/>
    <lineage>
        <taxon>Bacteria</taxon>
        <taxon>Pseudomonadati</taxon>
        <taxon>Caldisericota/Cryosericota group</taxon>
        <taxon>Caldisericota</taxon>
        <taxon>Caldisericia</taxon>
        <taxon>Caldisericales</taxon>
        <taxon>Caldisericaceae</taxon>
        <taxon>Caldisericum</taxon>
    </lineage>
</organism>
<feature type="domain" description="Phosphofructokinase" evidence="15">
    <location>
        <begin position="3"/>
        <end position="274"/>
    </location>
</feature>
<evidence type="ECO:0000256" key="8">
    <source>
        <dbReference type="ARBA" id="ARBA00022741"/>
    </source>
</evidence>
<dbReference type="GO" id="GO:0016208">
    <property type="term" value="F:AMP binding"/>
    <property type="evidence" value="ECO:0007669"/>
    <property type="project" value="TreeGrafter"/>
</dbReference>
<dbReference type="GO" id="GO:0005524">
    <property type="term" value="F:ATP binding"/>
    <property type="evidence" value="ECO:0007669"/>
    <property type="project" value="UniProtKB-KW"/>
</dbReference>
<evidence type="ECO:0000256" key="7">
    <source>
        <dbReference type="ARBA" id="ARBA00022723"/>
    </source>
</evidence>
<comment type="pathway">
    <text evidence="3 14">Carbohydrate degradation; glycolysis; D-glyceraldehyde 3-phosphate and glycerone phosphate from D-glucose: step 3/4.</text>
</comment>
<dbReference type="PANTHER" id="PTHR13697">
    <property type="entry name" value="PHOSPHOFRUCTOKINASE"/>
    <property type="match status" value="1"/>
</dbReference>
<evidence type="ECO:0000256" key="4">
    <source>
        <dbReference type="ARBA" id="ARBA00022490"/>
    </source>
</evidence>
<feature type="binding site" evidence="14">
    <location>
        <position position="103"/>
    </location>
    <ligand>
        <name>Mg(2+)</name>
        <dbReference type="ChEBI" id="CHEBI:18420"/>
        <note>catalytic</note>
    </ligand>
</feature>
<comment type="function">
    <text evidence="14">Catalyzes the phosphorylation of D-fructose 6-phosphate to fructose 1,6-bisphosphate by ATP, the first committing step of glycolysis.</text>
</comment>
<dbReference type="SUPFAM" id="SSF53784">
    <property type="entry name" value="Phosphofructokinase"/>
    <property type="match status" value="1"/>
</dbReference>
<feature type="binding site" evidence="14">
    <location>
        <position position="244"/>
    </location>
    <ligand>
        <name>substrate</name>
        <note>ligand shared between dimeric partners</note>
    </ligand>
</feature>
<keyword evidence="8 14" id="KW-0547">Nucleotide-binding</keyword>